<gene>
    <name evidence="1" type="ORF">NYPRO_LOCUS16417</name>
</gene>
<evidence type="ECO:0000313" key="2">
    <source>
        <dbReference type="Proteomes" id="UP000645828"/>
    </source>
</evidence>
<evidence type="ECO:0000313" key="1">
    <source>
        <dbReference type="EMBL" id="CAD7683625.1"/>
    </source>
</evidence>
<organism evidence="1 2">
    <name type="scientific">Nyctereutes procyonoides</name>
    <name type="common">Raccoon dog</name>
    <name type="synonym">Canis procyonoides</name>
    <dbReference type="NCBI Taxonomy" id="34880"/>
    <lineage>
        <taxon>Eukaryota</taxon>
        <taxon>Metazoa</taxon>
        <taxon>Chordata</taxon>
        <taxon>Craniata</taxon>
        <taxon>Vertebrata</taxon>
        <taxon>Euteleostomi</taxon>
        <taxon>Mammalia</taxon>
        <taxon>Eutheria</taxon>
        <taxon>Laurasiatheria</taxon>
        <taxon>Carnivora</taxon>
        <taxon>Caniformia</taxon>
        <taxon>Canidae</taxon>
        <taxon>Nyctereutes</taxon>
    </lineage>
</organism>
<dbReference type="Gene3D" id="3.30.1330.30">
    <property type="match status" value="1"/>
</dbReference>
<reference evidence="1" key="1">
    <citation type="submission" date="2020-12" db="EMBL/GenBank/DDBJ databases">
        <authorList>
            <consortium name="Molecular Ecology Group"/>
        </authorList>
    </citation>
    <scope>NUCLEOTIDE SEQUENCE</scope>
    <source>
        <strain evidence="1">TBG_1078</strain>
    </source>
</reference>
<comment type="caution">
    <text evidence="1">The sequence shown here is derived from an EMBL/GenBank/DDBJ whole genome shotgun (WGS) entry which is preliminary data.</text>
</comment>
<accession>A0A811Z3K2</accession>
<protein>
    <submittedName>
        <fullName evidence="1">(raccoon dog) hypothetical protein</fullName>
    </submittedName>
</protein>
<keyword evidence="2" id="KW-1185">Reference proteome</keyword>
<proteinExistence type="predicted"/>
<dbReference type="Proteomes" id="UP000645828">
    <property type="component" value="Unassembled WGS sequence"/>
</dbReference>
<sequence length="75" mass="8663">MVEEEVLKTALIHDGIACGIPHLCVLAYNYDEPMYVKLVEALCLWKIDREGKPCRDYGKESQVKDVIVEYFKSKK</sequence>
<dbReference type="AlphaFoldDB" id="A0A811Z3K2"/>
<name>A0A811Z3K2_NYCPR</name>
<dbReference type="EMBL" id="CAJHUB010000755">
    <property type="protein sequence ID" value="CAD7683625.1"/>
    <property type="molecule type" value="Genomic_DNA"/>
</dbReference>
<dbReference type="InterPro" id="IPR029064">
    <property type="entry name" value="Ribosomal_eL30-like_sf"/>
</dbReference>
<dbReference type="SUPFAM" id="SSF55315">
    <property type="entry name" value="L30e-like"/>
    <property type="match status" value="1"/>
</dbReference>